<dbReference type="GO" id="GO:0042393">
    <property type="term" value="F:histone binding"/>
    <property type="evidence" value="ECO:0007669"/>
    <property type="project" value="TreeGrafter"/>
</dbReference>
<comment type="subcellular location">
    <subcellularLocation>
        <location evidence="1">Nucleus</location>
    </subcellularLocation>
</comment>
<accession>A0A183HTG2</accession>
<keyword evidence="9" id="KW-1185">Reference proteome</keyword>
<evidence type="ECO:0000256" key="3">
    <source>
        <dbReference type="ARBA" id="ARBA00022806"/>
    </source>
</evidence>
<keyword evidence="2" id="KW-0547">Nucleotide-binding</keyword>
<dbReference type="AlphaFoldDB" id="A0A183HTG2"/>
<dbReference type="GO" id="GO:0004386">
    <property type="term" value="F:helicase activity"/>
    <property type="evidence" value="ECO:0007669"/>
    <property type="project" value="UniProtKB-KW"/>
</dbReference>
<dbReference type="InterPro" id="IPR038718">
    <property type="entry name" value="SNF2-like_sf"/>
</dbReference>
<dbReference type="InterPro" id="IPR027417">
    <property type="entry name" value="P-loop_NTPase"/>
</dbReference>
<feature type="domain" description="Helicase ATP-binding" evidence="7">
    <location>
        <begin position="1"/>
        <end position="94"/>
    </location>
</feature>
<dbReference type="GO" id="GO:0016887">
    <property type="term" value="F:ATP hydrolysis activity"/>
    <property type="evidence" value="ECO:0007669"/>
    <property type="project" value="TreeGrafter"/>
</dbReference>
<dbReference type="WBParaSite" id="OFLC_0001077401-mRNA-1">
    <property type="protein sequence ID" value="OFLC_0001077401-mRNA-1"/>
    <property type="gene ID" value="OFLC_0001077401"/>
</dbReference>
<evidence type="ECO:0000313" key="8">
    <source>
        <dbReference type="EMBL" id="VDO71248.1"/>
    </source>
</evidence>
<evidence type="ECO:0000313" key="9">
    <source>
        <dbReference type="Proteomes" id="UP000267606"/>
    </source>
</evidence>
<dbReference type="EMBL" id="UZAJ01014756">
    <property type="protein sequence ID" value="VDO71248.1"/>
    <property type="molecule type" value="Genomic_DNA"/>
</dbReference>
<evidence type="ECO:0000256" key="5">
    <source>
        <dbReference type="ARBA" id="ARBA00023125"/>
    </source>
</evidence>
<keyword evidence="3" id="KW-0347">Helicase</keyword>
<dbReference type="GO" id="GO:0000812">
    <property type="term" value="C:Swr1 complex"/>
    <property type="evidence" value="ECO:0007669"/>
    <property type="project" value="TreeGrafter"/>
</dbReference>
<dbReference type="PANTHER" id="PTHR45685">
    <property type="entry name" value="HELICASE SRCAP-RELATED"/>
    <property type="match status" value="1"/>
</dbReference>
<keyword evidence="6" id="KW-0539">Nucleus</keyword>
<dbReference type="PANTHER" id="PTHR45685:SF1">
    <property type="entry name" value="HELICASE SRCAP"/>
    <property type="match status" value="1"/>
</dbReference>
<name>A0A183HTG2_9BILA</name>
<gene>
    <name evidence="8" type="ORF">OFLC_LOCUS10775</name>
</gene>
<dbReference type="GO" id="GO:0006338">
    <property type="term" value="P:chromatin remodeling"/>
    <property type="evidence" value="ECO:0007669"/>
    <property type="project" value="TreeGrafter"/>
</dbReference>
<evidence type="ECO:0000313" key="10">
    <source>
        <dbReference type="WBParaSite" id="OFLC_0001077401-mRNA-1"/>
    </source>
</evidence>
<reference evidence="10" key="1">
    <citation type="submission" date="2016-06" db="UniProtKB">
        <authorList>
            <consortium name="WormBaseParasite"/>
        </authorList>
    </citation>
    <scope>IDENTIFICATION</scope>
</reference>
<proteinExistence type="predicted"/>
<dbReference type="Proteomes" id="UP000267606">
    <property type="component" value="Unassembled WGS sequence"/>
</dbReference>
<reference evidence="8 9" key="2">
    <citation type="submission" date="2018-11" db="EMBL/GenBank/DDBJ databases">
        <authorList>
            <consortium name="Pathogen Informatics"/>
        </authorList>
    </citation>
    <scope>NUCLEOTIDE SEQUENCE [LARGE SCALE GENOMIC DNA]</scope>
</reference>
<keyword evidence="5" id="KW-0238">DNA-binding</keyword>
<evidence type="ECO:0000259" key="7">
    <source>
        <dbReference type="PROSITE" id="PS51192"/>
    </source>
</evidence>
<dbReference type="SUPFAM" id="SSF52540">
    <property type="entry name" value="P-loop containing nucleoside triphosphate hydrolases"/>
    <property type="match status" value="1"/>
</dbReference>
<sequence length="144" mass="17360">MTRMECMSEGWSKTNAFHVCITSYKIVTQDIRSFKHKTWQYFILDEAQNIKNFKSQRWQTLLNIRSRRRLLLTGTPLQNSLMELWSLMHFLMPAIFASHNDFKDWFSNPLNDMMEGNAEWNAPLIQRLHKVRFERVLIFLKITF</sequence>
<dbReference type="InterPro" id="IPR000330">
    <property type="entry name" value="SNF2_N"/>
</dbReference>
<organism evidence="10">
    <name type="scientific">Onchocerca flexuosa</name>
    <dbReference type="NCBI Taxonomy" id="387005"/>
    <lineage>
        <taxon>Eukaryota</taxon>
        <taxon>Metazoa</taxon>
        <taxon>Ecdysozoa</taxon>
        <taxon>Nematoda</taxon>
        <taxon>Chromadorea</taxon>
        <taxon>Rhabditida</taxon>
        <taxon>Spirurina</taxon>
        <taxon>Spiruromorpha</taxon>
        <taxon>Filarioidea</taxon>
        <taxon>Onchocercidae</taxon>
        <taxon>Onchocerca</taxon>
    </lineage>
</organism>
<keyword evidence="3" id="KW-0378">Hydrolase</keyword>
<keyword evidence="4" id="KW-0067">ATP-binding</keyword>
<dbReference type="GO" id="GO:0003677">
    <property type="term" value="F:DNA binding"/>
    <property type="evidence" value="ECO:0007669"/>
    <property type="project" value="UniProtKB-KW"/>
</dbReference>
<evidence type="ECO:0000256" key="1">
    <source>
        <dbReference type="ARBA" id="ARBA00004123"/>
    </source>
</evidence>
<evidence type="ECO:0000256" key="6">
    <source>
        <dbReference type="ARBA" id="ARBA00023242"/>
    </source>
</evidence>
<protein>
    <submittedName>
        <fullName evidence="10">Helicase ATP-binding domain-containing protein</fullName>
    </submittedName>
</protein>
<evidence type="ECO:0000256" key="4">
    <source>
        <dbReference type="ARBA" id="ARBA00022840"/>
    </source>
</evidence>
<dbReference type="STRING" id="387005.A0A183HTG2"/>
<evidence type="ECO:0000256" key="2">
    <source>
        <dbReference type="ARBA" id="ARBA00022741"/>
    </source>
</evidence>
<dbReference type="PROSITE" id="PS51192">
    <property type="entry name" value="HELICASE_ATP_BIND_1"/>
    <property type="match status" value="1"/>
</dbReference>
<dbReference type="GO" id="GO:0005524">
    <property type="term" value="F:ATP binding"/>
    <property type="evidence" value="ECO:0007669"/>
    <property type="project" value="UniProtKB-KW"/>
</dbReference>
<dbReference type="Gene3D" id="3.40.50.10810">
    <property type="entry name" value="Tandem AAA-ATPase domain"/>
    <property type="match status" value="1"/>
</dbReference>
<dbReference type="InterPro" id="IPR014001">
    <property type="entry name" value="Helicase_ATP-bd"/>
</dbReference>
<dbReference type="InterPro" id="IPR050520">
    <property type="entry name" value="INO80/SWR1_helicase"/>
</dbReference>
<dbReference type="Pfam" id="PF00176">
    <property type="entry name" value="SNF2-rel_dom"/>
    <property type="match status" value="1"/>
</dbReference>